<keyword evidence="3" id="KW-1185">Reference proteome</keyword>
<accession>A0A6H5GF87</accession>
<organism evidence="2 3">
    <name type="scientific">Nesidiocoris tenuis</name>
    <dbReference type="NCBI Taxonomy" id="355587"/>
    <lineage>
        <taxon>Eukaryota</taxon>
        <taxon>Metazoa</taxon>
        <taxon>Ecdysozoa</taxon>
        <taxon>Arthropoda</taxon>
        <taxon>Hexapoda</taxon>
        <taxon>Insecta</taxon>
        <taxon>Pterygota</taxon>
        <taxon>Neoptera</taxon>
        <taxon>Paraneoptera</taxon>
        <taxon>Hemiptera</taxon>
        <taxon>Heteroptera</taxon>
        <taxon>Panheteroptera</taxon>
        <taxon>Cimicomorpha</taxon>
        <taxon>Miridae</taxon>
        <taxon>Dicyphina</taxon>
        <taxon>Nesidiocoris</taxon>
    </lineage>
</organism>
<feature type="compositionally biased region" description="Acidic residues" evidence="1">
    <location>
        <begin position="94"/>
        <end position="105"/>
    </location>
</feature>
<gene>
    <name evidence="2" type="ORF">NTEN_LOCUS7844</name>
</gene>
<proteinExistence type="predicted"/>
<protein>
    <submittedName>
        <fullName evidence="2">Uncharacterized protein</fullName>
    </submittedName>
</protein>
<feature type="region of interest" description="Disordered" evidence="1">
    <location>
        <begin position="79"/>
        <end position="137"/>
    </location>
</feature>
<name>A0A6H5GF87_9HEMI</name>
<dbReference type="EMBL" id="CADCXU010011924">
    <property type="protein sequence ID" value="CAB0002057.1"/>
    <property type="molecule type" value="Genomic_DNA"/>
</dbReference>
<sequence>MRAKKIVQRLFSFRGSILQLIFHYFCSTKFFVKSTDSVDLYISIDKVDRYSSAMRRAIKFAFFGRPFVLRCVKSNSHFRTPCRSVSRDATESEGNVDNEPLDEPAELTSGADETGRIEGPRSVSGRAASTRQIVKMP</sequence>
<dbReference type="AlphaFoldDB" id="A0A6H5GF87"/>
<dbReference type="Proteomes" id="UP000479000">
    <property type="component" value="Unassembled WGS sequence"/>
</dbReference>
<feature type="compositionally biased region" description="Polar residues" evidence="1">
    <location>
        <begin position="127"/>
        <end position="137"/>
    </location>
</feature>
<reference evidence="2 3" key="1">
    <citation type="submission" date="2020-02" db="EMBL/GenBank/DDBJ databases">
        <authorList>
            <person name="Ferguson B K."/>
        </authorList>
    </citation>
    <scope>NUCLEOTIDE SEQUENCE [LARGE SCALE GENOMIC DNA]</scope>
</reference>
<evidence type="ECO:0000256" key="1">
    <source>
        <dbReference type="SAM" id="MobiDB-lite"/>
    </source>
</evidence>
<evidence type="ECO:0000313" key="3">
    <source>
        <dbReference type="Proteomes" id="UP000479000"/>
    </source>
</evidence>
<evidence type="ECO:0000313" key="2">
    <source>
        <dbReference type="EMBL" id="CAB0002057.1"/>
    </source>
</evidence>